<dbReference type="InterPro" id="IPR017296">
    <property type="entry name" value="Peptidase_S8A_SAM-P45"/>
</dbReference>
<feature type="region of interest" description="Disordered" evidence="10">
    <location>
        <begin position="250"/>
        <end position="280"/>
    </location>
</feature>
<comment type="caution">
    <text evidence="14">The sequence shown here is derived from an EMBL/GenBank/DDBJ whole genome shotgun (WGS) entry which is preliminary data.</text>
</comment>
<protein>
    <submittedName>
        <fullName evidence="14">Subtilisin family serine protease</fullName>
    </submittedName>
</protein>
<dbReference type="GO" id="GO:0006508">
    <property type="term" value="P:proteolysis"/>
    <property type="evidence" value="ECO:0007669"/>
    <property type="project" value="UniProtKB-KW"/>
</dbReference>
<dbReference type="SUPFAM" id="SSF52025">
    <property type="entry name" value="PA domain"/>
    <property type="match status" value="1"/>
</dbReference>
<evidence type="ECO:0000256" key="9">
    <source>
        <dbReference type="RuleBase" id="RU003355"/>
    </source>
</evidence>
<dbReference type="InterPro" id="IPR015500">
    <property type="entry name" value="Peptidase_S8_subtilisin-rel"/>
</dbReference>
<dbReference type="InterPro" id="IPR003137">
    <property type="entry name" value="PA_domain"/>
</dbReference>
<keyword evidence="15" id="KW-1185">Reference proteome</keyword>
<dbReference type="PROSITE" id="PS00136">
    <property type="entry name" value="SUBTILASE_ASP"/>
    <property type="match status" value="1"/>
</dbReference>
<feature type="active site" description="Charge relay system" evidence="7 8">
    <location>
        <position position="260"/>
    </location>
</feature>
<dbReference type="PROSITE" id="PS00138">
    <property type="entry name" value="SUBTILASE_SER"/>
    <property type="match status" value="1"/>
</dbReference>
<feature type="active site" description="Charge relay system" evidence="7 8">
    <location>
        <position position="432"/>
    </location>
</feature>
<evidence type="ECO:0000259" key="12">
    <source>
        <dbReference type="Pfam" id="PF00082"/>
    </source>
</evidence>
<keyword evidence="6 8" id="KW-0720">Serine protease</keyword>
<dbReference type="Proteomes" id="UP000587527">
    <property type="component" value="Unassembled WGS sequence"/>
</dbReference>
<dbReference type="PANTHER" id="PTHR43399:SF4">
    <property type="entry name" value="CELL WALL-ASSOCIATED PROTEASE"/>
    <property type="match status" value="1"/>
</dbReference>
<keyword evidence="5 8" id="KW-0378">Hydrolase</keyword>
<dbReference type="AlphaFoldDB" id="A0A841BQT6"/>
<dbReference type="PANTHER" id="PTHR43399">
    <property type="entry name" value="SUBTILISIN-RELATED"/>
    <property type="match status" value="1"/>
</dbReference>
<dbReference type="InterPro" id="IPR023827">
    <property type="entry name" value="Peptidase_S8_Asp-AS"/>
</dbReference>
<keyword evidence="2" id="KW-0964">Secreted</keyword>
<dbReference type="Pfam" id="PF02225">
    <property type="entry name" value="PA"/>
    <property type="match status" value="1"/>
</dbReference>
<dbReference type="SUPFAM" id="SSF52743">
    <property type="entry name" value="Subtilisin-like"/>
    <property type="match status" value="1"/>
</dbReference>
<dbReference type="Gene3D" id="3.50.30.30">
    <property type="match status" value="1"/>
</dbReference>
<evidence type="ECO:0000256" key="10">
    <source>
        <dbReference type="SAM" id="MobiDB-lite"/>
    </source>
</evidence>
<evidence type="ECO:0000256" key="7">
    <source>
        <dbReference type="PIRSR" id="PIRSR615500-1"/>
    </source>
</evidence>
<evidence type="ECO:0000259" key="13">
    <source>
        <dbReference type="Pfam" id="PF02225"/>
    </source>
</evidence>
<dbReference type="Pfam" id="PF00082">
    <property type="entry name" value="Peptidase_S8"/>
    <property type="match status" value="1"/>
</dbReference>
<feature type="domain" description="PA" evidence="13">
    <location>
        <begin position="808"/>
        <end position="890"/>
    </location>
</feature>
<name>A0A841BQT6_9ACTN</name>
<dbReference type="GO" id="GO:0004252">
    <property type="term" value="F:serine-type endopeptidase activity"/>
    <property type="evidence" value="ECO:0007669"/>
    <property type="project" value="UniProtKB-UniRule"/>
</dbReference>
<feature type="signal peptide" evidence="11">
    <location>
        <begin position="1"/>
        <end position="28"/>
    </location>
</feature>
<dbReference type="InterPro" id="IPR046450">
    <property type="entry name" value="PA_dom_sf"/>
</dbReference>
<dbReference type="InterPro" id="IPR023828">
    <property type="entry name" value="Peptidase_S8_Ser-AS"/>
</dbReference>
<evidence type="ECO:0000313" key="14">
    <source>
        <dbReference type="EMBL" id="MBB5869706.1"/>
    </source>
</evidence>
<dbReference type="InterPro" id="IPR000209">
    <property type="entry name" value="Peptidase_S8/S53_dom"/>
</dbReference>
<sequence length="1248" mass="130758">MTSPLRRRGAAVLVAVATSFLLTGPVAQGTAANAHPAPSAPSGGATTVTLLTGDVVTVTALAGGKSAVEVTRPRDAVGGYRTESVGKHIFVLPDEALPFLAAGTVDRRLFDVTTLLESGYDDAHSGGIPLIVAGAPKTRTLIPSTAAVRSLPSIDATAIKADKAGARSVWQHLTGSLANPKLRSAGYTKIWLDGKAKASMVESNAQIGTPAAWSAGLDGHGVKVAVLDTGVDQNHPDLAGRISQAVSFVPGEDAGDRNGHGTHTASTIGGSGAASGGAEKGVAPKSDLLVGKVLSDEGFGQDSWIIDGMEWAADQGAKVISMSLGSTEASDGTDPMAAAVNEITERTGALFVIAAGNTGTEAGIGSPGAADSALTIGAVDADDALTWFSSKGPRYKDYSLKPDLTAPGNEILAAKAGGNAESGWYESMSGTSMATPHVAGVAAILAQQHPDWKWAQLKDALMSTSKKLDGLTAYQVGAGRVDVQNVITEKITATGSAYFGFFGWAQDRSTPVTKTITYANAGDSAVTLHLAGALAVAGGPYDVAGGAGGPGPRTNPEVLGLSAQTVTVPAHGTATVDATADPSLGAAGTRYLGEVVATDATGAVHARTQVGFYIEDERYTLDIKVLDRSGKPLGGFLELQKFGPGSPWLEMVDETTGTATLRLRGGVYSALMLADVAGIDPDALGAAVLGDPEIVLDRDRSIVLDGRKAVQATATVPGGQRTEDQVLRTDWYRWDGTNEPVLERWQVSPHYDSMFVLPTKKVTRGEFEVTTRWRKTAPLLAVRNGNRDIAVFGQGGSQLYSGKGKVDGVLVGNGTPADYAGKQLKGKVAIAKRSDDIAAPQRAQAAADAGAVLLLVINDEPGRLLEWVGGDDDYSRIPVASMTARDGAALIASARNGKIQITADGTPNSPFLYDLLDPHTDQVPGKLAYKPRTDQLARVEMVFHGDATGPGSDFRYDLRSNVPFGVGYRFRNTLPGTRTDWVSAVSKTEWHEVTTIEAVLPFHDPVVEERSGLITYRGGQRVSTDWFSPVVRPRLGLGAWQPVRYAGYMAVNITPWTDGGAGHAGFLTTDQEQLRLRIRKGDTVLEDTTWQAGYADTDPEKATYTIDLEAARDPSIWKLSPKTHTTWVFQSQAPAQEFGDDLLPLVQLDYDVETNLAGAAWPGLQVIGVKASHMPGVVGAGKIGQTTVAVSFDDGKTWKNVPFIGGKALFFTPPGATFVSLRATAKDSAGNSVSQEVIRAYALRSIHS</sequence>
<evidence type="ECO:0000256" key="6">
    <source>
        <dbReference type="ARBA" id="ARBA00022825"/>
    </source>
</evidence>
<evidence type="ECO:0000256" key="8">
    <source>
        <dbReference type="PROSITE-ProRule" id="PRU01240"/>
    </source>
</evidence>
<organism evidence="14 15">
    <name type="scientific">Allocatelliglobosispora scoriae</name>
    <dbReference type="NCBI Taxonomy" id="643052"/>
    <lineage>
        <taxon>Bacteria</taxon>
        <taxon>Bacillati</taxon>
        <taxon>Actinomycetota</taxon>
        <taxon>Actinomycetes</taxon>
        <taxon>Micromonosporales</taxon>
        <taxon>Micromonosporaceae</taxon>
        <taxon>Allocatelliglobosispora</taxon>
    </lineage>
</organism>
<feature type="active site" description="Charge relay system" evidence="7 8">
    <location>
        <position position="228"/>
    </location>
</feature>
<keyword evidence="4 11" id="KW-0732">Signal</keyword>
<feature type="chain" id="PRO_5038993552" evidence="11">
    <location>
        <begin position="29"/>
        <end position="1248"/>
    </location>
</feature>
<feature type="domain" description="Peptidase S8/S53" evidence="12">
    <location>
        <begin position="219"/>
        <end position="479"/>
    </location>
</feature>
<evidence type="ECO:0000256" key="1">
    <source>
        <dbReference type="ARBA" id="ARBA00011073"/>
    </source>
</evidence>
<dbReference type="Gene3D" id="3.40.50.200">
    <property type="entry name" value="Peptidase S8/S53 domain"/>
    <property type="match status" value="1"/>
</dbReference>
<comment type="similarity">
    <text evidence="1 8 9">Belongs to the peptidase S8 family.</text>
</comment>
<proteinExistence type="inferred from homology"/>
<dbReference type="InterPro" id="IPR051048">
    <property type="entry name" value="Peptidase_S8/S53_subtilisin"/>
</dbReference>
<accession>A0A841BQT6</accession>
<dbReference type="EMBL" id="JACHMN010000002">
    <property type="protein sequence ID" value="MBB5869706.1"/>
    <property type="molecule type" value="Genomic_DNA"/>
</dbReference>
<dbReference type="RefSeq" id="WP_184836514.1">
    <property type="nucleotide sequence ID" value="NZ_JACHMN010000002.1"/>
</dbReference>
<keyword evidence="3 8" id="KW-0645">Protease</keyword>
<evidence type="ECO:0000256" key="5">
    <source>
        <dbReference type="ARBA" id="ARBA00022801"/>
    </source>
</evidence>
<evidence type="ECO:0000256" key="11">
    <source>
        <dbReference type="SAM" id="SignalP"/>
    </source>
</evidence>
<evidence type="ECO:0000256" key="2">
    <source>
        <dbReference type="ARBA" id="ARBA00022525"/>
    </source>
</evidence>
<evidence type="ECO:0000313" key="15">
    <source>
        <dbReference type="Proteomes" id="UP000587527"/>
    </source>
</evidence>
<evidence type="ECO:0000256" key="3">
    <source>
        <dbReference type="ARBA" id="ARBA00022670"/>
    </source>
</evidence>
<gene>
    <name evidence="14" type="ORF">F4553_003085</name>
</gene>
<dbReference type="PRINTS" id="PR00723">
    <property type="entry name" value="SUBTILISIN"/>
</dbReference>
<evidence type="ECO:0000256" key="4">
    <source>
        <dbReference type="ARBA" id="ARBA00022729"/>
    </source>
</evidence>
<dbReference type="PROSITE" id="PS51892">
    <property type="entry name" value="SUBTILASE"/>
    <property type="match status" value="1"/>
</dbReference>
<dbReference type="InterPro" id="IPR036852">
    <property type="entry name" value="Peptidase_S8/S53_dom_sf"/>
</dbReference>
<dbReference type="PIRSF" id="PIRSF037852">
    <property type="entry name" value="Subtilisin_rel_SAV5721"/>
    <property type="match status" value="1"/>
</dbReference>
<feature type="compositionally biased region" description="Gly residues" evidence="10">
    <location>
        <begin position="269"/>
        <end position="279"/>
    </location>
</feature>
<reference evidence="14 15" key="1">
    <citation type="submission" date="2020-08" db="EMBL/GenBank/DDBJ databases">
        <title>Sequencing the genomes of 1000 actinobacteria strains.</title>
        <authorList>
            <person name="Klenk H.-P."/>
        </authorList>
    </citation>
    <scope>NUCLEOTIDE SEQUENCE [LARGE SCALE GENOMIC DNA]</scope>
    <source>
        <strain evidence="14 15">DSM 45362</strain>
    </source>
</reference>